<proteinExistence type="predicted"/>
<name>A0ACC1LLH8_9FUNG</name>
<evidence type="ECO:0000313" key="2">
    <source>
        <dbReference type="Proteomes" id="UP001140096"/>
    </source>
</evidence>
<protein>
    <submittedName>
        <fullName evidence="1">Uncharacterized protein</fullName>
    </submittedName>
</protein>
<dbReference type="Proteomes" id="UP001140096">
    <property type="component" value="Unassembled WGS sequence"/>
</dbReference>
<accession>A0ACC1LLH8</accession>
<reference evidence="1" key="1">
    <citation type="submission" date="2022-07" db="EMBL/GenBank/DDBJ databases">
        <title>Phylogenomic reconstructions and comparative analyses of Kickxellomycotina fungi.</title>
        <authorList>
            <person name="Reynolds N.K."/>
            <person name="Stajich J.E."/>
            <person name="Barry K."/>
            <person name="Grigoriev I.V."/>
            <person name="Crous P."/>
            <person name="Smith M.E."/>
        </authorList>
    </citation>
    <scope>NUCLEOTIDE SEQUENCE</scope>
    <source>
        <strain evidence="1">CBS 102833</strain>
    </source>
</reference>
<keyword evidence="2" id="KW-1185">Reference proteome</keyword>
<sequence length="1368" mass="151837">MCSELLVDSINTASIKIRRLSHAAPHKQLSPEVGSSILSNALFCWVNGFLELGKRRQPQQDDLYEPPRKFTPASSWARFDAQAKPGRSLLWQLLRTFSFEIAEQAILNPVVNLLDYAQPFFMQQILRFIDDYTKDPSIGMRYGYFLAGSMLASNILLTFVEQQQAWHSRSLSIHVRNIVLFKLTQKTARRKAKEAPSHKSSDASGSKDTSEGRAYNVLSTDVSRLFKMSALAQAAFMLPWQLVVGAWYMYSLLGLAGVVGALLLVVVLRISRSLISRANSVEEELGALNDQRLATTSEVIRGIASVKLFGWGSRFMDVVGEKRAHQLKKLWQRAKVWSLIHFVTMGSMPFINFAMFAIYSTRHNVDAETIFTAIAVFMLIQRSIDWIPGLFSDAVSVVVSFRRIESYLSHPDAQSLNDRVQTGNKTAVGFQDAYLTWSHSLSVDIERQSGTTTPTVDSATPFALSGLDVIFPTGQLSLIGGPTGSGKSSLLSALIGEMTLLSGQVLVPTSVSDEAAVGQFGAQTTTVLDNIAYVSQEPWLRNATIRDNILFGETYNQDRYEQVLRVCALIPDLRILPAGDMSEIGERGITLSGGQKQRVALARAIYSSRQILLIDDCLSAVDAHTGNHILHKCLLNNSGLMHGRTRILVTHHMSMCLPHCQFVVLMRNGVVEFQGPPTELSDAKIAWCANRDVCDDTDSGAESEEDVGPTQDELNGRRTAAAAASTDVNAVQRAHGRIVDDEIRLHGLIKLDTWRLYLTQCGGWPFVISCMGCIVATQILATYKDYYLATRLGRKTDDGDKVMYWLVVYLAISFLSAVISTLTMLWTYRGSLLASASLHDRLLWSIIHATPRFLETTPIGRMMARFAKDIQVIDTDIMEIIFFFLRALMSAFITLVVISSTVPLFTVVGLGVLIVYADLTWSFMQAQRECKRLEATSFAPMLSLYSEMIPGCDTIRAFDMHQAYMEEMRGRFMAYLSADIIMRSTRRWLGMRIGLTSSMVSFSTAMFILLGIDSLNSGLAGFVLIYAVNFWTAAISVVRRYSDLELSLNCVERAHQYMVIDQEAASTTLPENMPVPDWPSTGALVVRNLVVGYTSSTPVLHGISFTVRHGEKIGVVGRTGAGKSTLSLALLRFIEATSGQILLDGVDISTLGLEGLRQSITIIPQDPVLFNGTIRFNLDPFGEYPDELVWDALKRAHLVRERSSQTTSTATSVFNGNDSVNEAGMERMSGIFTGLDAEIKENGQNLSLGQKQLVALARALVRRSRLIIMDEATASVDFDTDDRIQRTIRGAEFANSTLFCIAHRLRTIIDYDRVLVLDKGKVAEFDTPWNLLQREGGIFRSMCEKSGEYEHLVATAQRKSQLNSSTIQ</sequence>
<gene>
    <name evidence="1" type="ORF">H4S07_002192</name>
</gene>
<dbReference type="EMBL" id="JANBUP010000498">
    <property type="protein sequence ID" value="KAJ2811231.1"/>
    <property type="molecule type" value="Genomic_DNA"/>
</dbReference>
<organism evidence="1 2">
    <name type="scientific">Coemansia furcata</name>
    <dbReference type="NCBI Taxonomy" id="417177"/>
    <lineage>
        <taxon>Eukaryota</taxon>
        <taxon>Fungi</taxon>
        <taxon>Fungi incertae sedis</taxon>
        <taxon>Zoopagomycota</taxon>
        <taxon>Kickxellomycotina</taxon>
        <taxon>Kickxellomycetes</taxon>
        <taxon>Kickxellales</taxon>
        <taxon>Kickxellaceae</taxon>
        <taxon>Coemansia</taxon>
    </lineage>
</organism>
<comment type="caution">
    <text evidence="1">The sequence shown here is derived from an EMBL/GenBank/DDBJ whole genome shotgun (WGS) entry which is preliminary data.</text>
</comment>
<evidence type="ECO:0000313" key="1">
    <source>
        <dbReference type="EMBL" id="KAJ2811231.1"/>
    </source>
</evidence>